<evidence type="ECO:0000313" key="5">
    <source>
        <dbReference type="EMBL" id="NDV91335.1"/>
    </source>
</evidence>
<name>A0A7X5RLD9_9ALTE</name>
<dbReference type="PANTHER" id="PTHR42756:SF1">
    <property type="entry name" value="TRANSCRIPTIONAL REPRESSOR OF EMRAB OPERON"/>
    <property type="match status" value="1"/>
</dbReference>
<dbReference type="PROSITE" id="PS50995">
    <property type="entry name" value="HTH_MARR_2"/>
    <property type="match status" value="1"/>
</dbReference>
<dbReference type="GO" id="GO:0003677">
    <property type="term" value="F:DNA binding"/>
    <property type="evidence" value="ECO:0007669"/>
    <property type="project" value="UniProtKB-KW"/>
</dbReference>
<dbReference type="SMART" id="SM00347">
    <property type="entry name" value="HTH_MARR"/>
    <property type="match status" value="1"/>
</dbReference>
<dbReference type="SUPFAM" id="SSF46785">
    <property type="entry name" value="Winged helix' DNA-binding domain"/>
    <property type="match status" value="1"/>
</dbReference>
<dbReference type="Proteomes" id="UP000470213">
    <property type="component" value="Unassembled WGS sequence"/>
</dbReference>
<proteinExistence type="predicted"/>
<keyword evidence="6" id="KW-1185">Reference proteome</keyword>
<dbReference type="AlphaFoldDB" id="A0A7X5RLD9"/>
<dbReference type="EMBL" id="JAAAWN010000010">
    <property type="protein sequence ID" value="NDV91335.1"/>
    <property type="molecule type" value="Genomic_DNA"/>
</dbReference>
<reference evidence="5 6" key="1">
    <citation type="submission" date="2020-01" db="EMBL/GenBank/DDBJ databases">
        <authorList>
            <person name="Chen J."/>
            <person name="Zhu S."/>
            <person name="Yang J."/>
        </authorList>
    </citation>
    <scope>NUCLEOTIDE SEQUENCE [LARGE SCALE GENOMIC DNA]</scope>
    <source>
        <strain evidence="5 6">345S023</strain>
    </source>
</reference>
<keyword evidence="2" id="KW-0238">DNA-binding</keyword>
<sequence>MSHQQFHETLDLSIVGSMGRVHRLCRDAVTVAVEPLGLTQSRWTALVHIDTLGEGVTQLALATSLGIEMPSLTRTIKQLEEQQLISRQVDKNDKRSKKLYFTEQGRQVLESLQQKLTDIKQQLYKTLTHQQLNEVAHALVQLEKNALACIEAGRA</sequence>
<evidence type="ECO:0000313" key="6">
    <source>
        <dbReference type="Proteomes" id="UP000470213"/>
    </source>
</evidence>
<accession>A0A7X5RLD9</accession>
<protein>
    <submittedName>
        <fullName evidence="5">MarR family transcriptional regulator</fullName>
    </submittedName>
</protein>
<dbReference type="PRINTS" id="PR00598">
    <property type="entry name" value="HTHMARR"/>
</dbReference>
<dbReference type="RefSeq" id="WP_163084952.1">
    <property type="nucleotide sequence ID" value="NZ_JAAAWN010000010.1"/>
</dbReference>
<dbReference type="InterPro" id="IPR036390">
    <property type="entry name" value="WH_DNA-bd_sf"/>
</dbReference>
<dbReference type="Gene3D" id="1.10.10.10">
    <property type="entry name" value="Winged helix-like DNA-binding domain superfamily/Winged helix DNA-binding domain"/>
    <property type="match status" value="1"/>
</dbReference>
<evidence type="ECO:0000256" key="2">
    <source>
        <dbReference type="ARBA" id="ARBA00023125"/>
    </source>
</evidence>
<evidence type="ECO:0000256" key="1">
    <source>
        <dbReference type="ARBA" id="ARBA00023015"/>
    </source>
</evidence>
<dbReference type="InterPro" id="IPR000835">
    <property type="entry name" value="HTH_MarR-typ"/>
</dbReference>
<evidence type="ECO:0000259" key="4">
    <source>
        <dbReference type="PROSITE" id="PS50995"/>
    </source>
</evidence>
<dbReference type="Pfam" id="PF01047">
    <property type="entry name" value="MarR"/>
    <property type="match status" value="1"/>
</dbReference>
<dbReference type="InterPro" id="IPR036388">
    <property type="entry name" value="WH-like_DNA-bd_sf"/>
</dbReference>
<keyword evidence="3" id="KW-0804">Transcription</keyword>
<comment type="caution">
    <text evidence="5">The sequence shown here is derived from an EMBL/GenBank/DDBJ whole genome shotgun (WGS) entry which is preliminary data.</text>
</comment>
<gene>
    <name evidence="5" type="ORF">GTH32_09105</name>
</gene>
<organism evidence="5 6">
    <name type="scientific">Alteromonas profundi</name>
    <dbReference type="NCBI Taxonomy" id="2696062"/>
    <lineage>
        <taxon>Bacteria</taxon>
        <taxon>Pseudomonadati</taxon>
        <taxon>Pseudomonadota</taxon>
        <taxon>Gammaproteobacteria</taxon>
        <taxon>Alteromonadales</taxon>
        <taxon>Alteromonadaceae</taxon>
        <taxon>Alteromonas/Salinimonas group</taxon>
        <taxon>Alteromonas</taxon>
    </lineage>
</organism>
<dbReference type="PANTHER" id="PTHR42756">
    <property type="entry name" value="TRANSCRIPTIONAL REGULATOR, MARR"/>
    <property type="match status" value="1"/>
</dbReference>
<feature type="domain" description="HTH marR-type" evidence="4">
    <location>
        <begin position="11"/>
        <end position="144"/>
    </location>
</feature>
<keyword evidence="1" id="KW-0805">Transcription regulation</keyword>
<evidence type="ECO:0000256" key="3">
    <source>
        <dbReference type="ARBA" id="ARBA00023163"/>
    </source>
</evidence>
<dbReference type="GO" id="GO:0003700">
    <property type="term" value="F:DNA-binding transcription factor activity"/>
    <property type="evidence" value="ECO:0007669"/>
    <property type="project" value="InterPro"/>
</dbReference>